<keyword evidence="3 6" id="KW-0547">Nucleotide-binding</keyword>
<keyword evidence="6" id="KW-0862">Zinc</keyword>
<protein>
    <recommendedName>
        <fullName evidence="6 8">Adenylate kinase</fullName>
        <shortName evidence="6">AK</shortName>
        <ecNumber evidence="6 8">2.7.4.3</ecNumber>
    </recommendedName>
    <alternativeName>
        <fullName evidence="6">ATP-AMP transphosphorylase</fullName>
    </alternativeName>
    <alternativeName>
        <fullName evidence="6">ATP:AMP phosphotransferase</fullName>
    </alternativeName>
    <alternativeName>
        <fullName evidence="6">Adenylate monophosphate kinase</fullName>
    </alternativeName>
</protein>
<feature type="binding site" evidence="6">
    <location>
        <begin position="10"/>
        <end position="15"/>
    </location>
    <ligand>
        <name>ATP</name>
        <dbReference type="ChEBI" id="CHEBI:30616"/>
    </ligand>
</feature>
<dbReference type="InterPro" id="IPR007862">
    <property type="entry name" value="Adenylate_kinase_lid-dom"/>
</dbReference>
<feature type="binding site" evidence="6">
    <location>
        <position position="161"/>
    </location>
    <ligand>
        <name>AMP</name>
        <dbReference type="ChEBI" id="CHEBI:456215"/>
    </ligand>
</feature>
<evidence type="ECO:0000256" key="5">
    <source>
        <dbReference type="ARBA" id="ARBA00022840"/>
    </source>
</evidence>
<keyword evidence="5 6" id="KW-0067">ATP-binding</keyword>
<comment type="similarity">
    <text evidence="6 7">Belongs to the adenylate kinase family.</text>
</comment>
<comment type="caution">
    <text evidence="11">The sequence shown here is derived from an EMBL/GenBank/DDBJ whole genome shotgun (WGS) entry which is preliminary data.</text>
</comment>
<dbReference type="GeneID" id="95579379"/>
<dbReference type="EMBL" id="JARQBZ010000017">
    <property type="protein sequence ID" value="MDT2834354.1"/>
    <property type="molecule type" value="Genomic_DNA"/>
</dbReference>
<comment type="caution">
    <text evidence="6">Lacks conserved residue(s) required for the propagation of feature annotation.</text>
</comment>
<dbReference type="Proteomes" id="UP001268577">
    <property type="component" value="Unassembled WGS sequence"/>
</dbReference>
<keyword evidence="4 6" id="KW-0418">Kinase</keyword>
<dbReference type="GO" id="GO:0008270">
    <property type="term" value="F:zinc ion binding"/>
    <property type="evidence" value="ECO:0007669"/>
    <property type="project" value="UniProtKB-UniRule"/>
</dbReference>
<dbReference type="PRINTS" id="PR00094">
    <property type="entry name" value="ADENYLTKNASE"/>
</dbReference>
<organism evidence="11 12">
    <name type="scientific">Vagococcus carniphilus</name>
    <dbReference type="NCBI Taxonomy" id="218144"/>
    <lineage>
        <taxon>Bacteria</taxon>
        <taxon>Bacillati</taxon>
        <taxon>Bacillota</taxon>
        <taxon>Bacilli</taxon>
        <taxon>Lactobacillales</taxon>
        <taxon>Enterococcaceae</taxon>
        <taxon>Vagococcus</taxon>
    </lineage>
</organism>
<reference evidence="11 12" key="1">
    <citation type="submission" date="2017-05" db="EMBL/GenBank/DDBJ databases">
        <title>Vagococcus spp. assemblies.</title>
        <authorList>
            <person name="Gulvik C.A."/>
        </authorList>
    </citation>
    <scope>NUCLEOTIDE SEQUENCE [LARGE SCALE GENOMIC DNA]</scope>
    <source>
        <strain evidence="11 12">SS1714</strain>
    </source>
</reference>
<dbReference type="FunFam" id="3.40.50.300:FF:000106">
    <property type="entry name" value="Adenylate kinase mitochondrial"/>
    <property type="match status" value="1"/>
</dbReference>
<dbReference type="NCBIfam" id="NF011100">
    <property type="entry name" value="PRK14527.1"/>
    <property type="match status" value="1"/>
</dbReference>
<feature type="region of interest" description="NMP" evidence="6">
    <location>
        <begin position="30"/>
        <end position="59"/>
    </location>
</feature>
<dbReference type="NCBIfam" id="NF001381">
    <property type="entry name" value="PRK00279.1-3"/>
    <property type="match status" value="1"/>
</dbReference>
<dbReference type="CDD" id="cd01428">
    <property type="entry name" value="ADK"/>
    <property type="match status" value="1"/>
</dbReference>
<feature type="binding site" evidence="6">
    <location>
        <position position="127"/>
    </location>
    <ligand>
        <name>ATP</name>
        <dbReference type="ChEBI" id="CHEBI:30616"/>
    </ligand>
</feature>
<evidence type="ECO:0000313" key="11">
    <source>
        <dbReference type="EMBL" id="RSU10823.1"/>
    </source>
</evidence>
<keyword evidence="2 6" id="KW-0545">Nucleotide biosynthesis</keyword>
<dbReference type="InterPro" id="IPR000850">
    <property type="entry name" value="Adenylat/UMP-CMP_kin"/>
</dbReference>
<evidence type="ECO:0000313" key="10">
    <source>
        <dbReference type="EMBL" id="MDT2834354.1"/>
    </source>
</evidence>
<dbReference type="GO" id="GO:0004017">
    <property type="term" value="F:AMP kinase activity"/>
    <property type="evidence" value="ECO:0007669"/>
    <property type="project" value="UniProtKB-UniRule"/>
</dbReference>
<comment type="pathway">
    <text evidence="6">Purine metabolism; AMP biosynthesis via salvage pathway; AMP from ADP: step 1/1.</text>
</comment>
<feature type="binding site" evidence="6">
    <location>
        <begin position="136"/>
        <end position="137"/>
    </location>
    <ligand>
        <name>ATP</name>
        <dbReference type="ChEBI" id="CHEBI:30616"/>
    </ligand>
</feature>
<dbReference type="EMBL" id="NGKB01000016">
    <property type="protein sequence ID" value="RSU10823.1"/>
    <property type="molecule type" value="Genomic_DNA"/>
</dbReference>
<dbReference type="NCBIfam" id="TIGR01351">
    <property type="entry name" value="adk"/>
    <property type="match status" value="1"/>
</dbReference>
<evidence type="ECO:0000256" key="2">
    <source>
        <dbReference type="ARBA" id="ARBA00022727"/>
    </source>
</evidence>
<evidence type="ECO:0000256" key="1">
    <source>
        <dbReference type="ARBA" id="ARBA00022679"/>
    </source>
</evidence>
<dbReference type="Gene3D" id="3.40.50.300">
    <property type="entry name" value="P-loop containing nucleotide triphosphate hydrolases"/>
    <property type="match status" value="1"/>
</dbReference>
<keyword evidence="1 6" id="KW-0808">Transferase</keyword>
<comment type="domain">
    <text evidence="6">Consists of three domains, a large central CORE domain and two small peripheral domains, NMPbind and LID, which undergo movements during catalysis. The LID domain closes over the site of phosphoryl transfer upon ATP binding. Assembling and dissambling the active center during each catalytic cycle provides an effective means to prevent ATP hydrolysis. Some bacteria have evolved a zinc-coordinating structure that stabilizes the LID domain.</text>
</comment>
<feature type="binding site" evidence="6">
    <location>
        <begin position="85"/>
        <end position="88"/>
    </location>
    <ligand>
        <name>AMP</name>
        <dbReference type="ChEBI" id="CHEBI:456215"/>
    </ligand>
</feature>
<dbReference type="NCBIfam" id="NF001380">
    <property type="entry name" value="PRK00279.1-2"/>
    <property type="match status" value="1"/>
</dbReference>
<name>A0A430ARZ3_9ENTE</name>
<dbReference type="InterPro" id="IPR033690">
    <property type="entry name" value="Adenylat_kinase_CS"/>
</dbReference>
<evidence type="ECO:0000256" key="6">
    <source>
        <dbReference type="HAMAP-Rule" id="MF_00235"/>
    </source>
</evidence>
<comment type="subunit">
    <text evidence="6 8">Monomer.</text>
</comment>
<accession>A0A430ARZ3</accession>
<feature type="binding site" evidence="6">
    <location>
        <position position="200"/>
    </location>
    <ligand>
        <name>ATP</name>
        <dbReference type="ChEBI" id="CHEBI:30616"/>
    </ligand>
</feature>
<feature type="binding site" evidence="6">
    <location>
        <position position="172"/>
    </location>
    <ligand>
        <name>AMP</name>
        <dbReference type="ChEBI" id="CHEBI:456215"/>
    </ligand>
</feature>
<comment type="catalytic activity">
    <reaction evidence="6 8">
        <text>AMP + ATP = 2 ADP</text>
        <dbReference type="Rhea" id="RHEA:12973"/>
        <dbReference type="ChEBI" id="CHEBI:30616"/>
        <dbReference type="ChEBI" id="CHEBI:456215"/>
        <dbReference type="ChEBI" id="CHEBI:456216"/>
        <dbReference type="EC" id="2.7.4.3"/>
    </reaction>
</comment>
<dbReference type="GO" id="GO:0005737">
    <property type="term" value="C:cytoplasm"/>
    <property type="evidence" value="ECO:0007669"/>
    <property type="project" value="UniProtKB-SubCell"/>
</dbReference>
<dbReference type="OrthoDB" id="9805030at2"/>
<feature type="binding site" evidence="6">
    <location>
        <position position="92"/>
    </location>
    <ligand>
        <name>AMP</name>
        <dbReference type="ChEBI" id="CHEBI:456215"/>
    </ligand>
</feature>
<gene>
    <name evidence="6" type="primary">adk</name>
    <name evidence="11" type="ORF">CBF28_13060</name>
    <name evidence="10" type="ORF">P7H70_09805</name>
</gene>
<dbReference type="GO" id="GO:0044209">
    <property type="term" value="P:AMP salvage"/>
    <property type="evidence" value="ECO:0007669"/>
    <property type="project" value="UniProtKB-UniRule"/>
</dbReference>
<feature type="domain" description="Adenylate kinase active site lid" evidence="9">
    <location>
        <begin position="127"/>
        <end position="163"/>
    </location>
</feature>
<keyword evidence="6" id="KW-0479">Metal-binding</keyword>
<dbReference type="EC" id="2.7.4.3" evidence="6 8"/>
<feature type="binding site" evidence="6">
    <location>
        <position position="150"/>
    </location>
    <ligand>
        <name>Zn(2+)</name>
        <dbReference type="ChEBI" id="CHEBI:29105"/>
        <note>structural</note>
    </ligand>
</feature>
<comment type="function">
    <text evidence="6">Catalyzes the reversible transfer of the terminal phosphate group between ATP and AMP. Plays an important role in cellular energy homeostasis and in adenine nucleotide metabolism.</text>
</comment>
<dbReference type="PANTHER" id="PTHR23359">
    <property type="entry name" value="NUCLEOTIDE KINASE"/>
    <property type="match status" value="1"/>
</dbReference>
<dbReference type="HAMAP" id="MF_00235">
    <property type="entry name" value="Adenylate_kinase_Adk"/>
    <property type="match status" value="1"/>
</dbReference>
<dbReference type="RefSeq" id="WP_126795985.1">
    <property type="nucleotide sequence ID" value="NZ_CP060720.1"/>
</dbReference>
<dbReference type="SUPFAM" id="SSF52540">
    <property type="entry name" value="P-loop containing nucleoside triphosphate hydrolases"/>
    <property type="match status" value="1"/>
</dbReference>
<feature type="binding site" evidence="6">
    <location>
        <position position="133"/>
    </location>
    <ligand>
        <name>Zn(2+)</name>
        <dbReference type="ChEBI" id="CHEBI:29105"/>
        <note>structural</note>
    </ligand>
</feature>
<feature type="binding site" evidence="6">
    <location>
        <begin position="57"/>
        <end position="59"/>
    </location>
    <ligand>
        <name>AMP</name>
        <dbReference type="ChEBI" id="CHEBI:456215"/>
    </ligand>
</feature>
<evidence type="ECO:0000256" key="3">
    <source>
        <dbReference type="ARBA" id="ARBA00022741"/>
    </source>
</evidence>
<reference evidence="10" key="2">
    <citation type="submission" date="2023-03" db="EMBL/GenBank/DDBJ databases">
        <authorList>
            <person name="Shen W."/>
            <person name="Cai J."/>
        </authorList>
    </citation>
    <scope>NUCLEOTIDE SEQUENCE</scope>
    <source>
        <strain evidence="10">P96-3</strain>
    </source>
</reference>
<sequence>MNLILMGLPGAGKGTQAERIIDAYGIPHISTGDMFRDAMKNETELGLLAKSYIDKGELVPDEVTNGIVKDRLSQDDTDKGFLLDGFPRTLAQAEELDKILEDLGKKVDNVLNIHVESEVLIDRLAGRFICKDCGATYHKLFNPPKVEGTCDRCGGHNFYQREDDKPETVKNRLSVNIKNSEPILAYYENQGVMHTVDGNRDIADVFTDIEKIIGKQN</sequence>
<proteinExistence type="inferred from homology"/>
<dbReference type="InterPro" id="IPR006259">
    <property type="entry name" value="Adenyl_kin_sub"/>
</dbReference>
<dbReference type="Pfam" id="PF05191">
    <property type="entry name" value="ADK_lid"/>
    <property type="match status" value="1"/>
</dbReference>
<dbReference type="UniPathway" id="UPA00588">
    <property type="reaction ID" value="UER00649"/>
</dbReference>
<dbReference type="PROSITE" id="PS00113">
    <property type="entry name" value="ADENYLATE_KINASE"/>
    <property type="match status" value="1"/>
</dbReference>
<keyword evidence="6" id="KW-0963">Cytoplasm</keyword>
<dbReference type="InterPro" id="IPR027417">
    <property type="entry name" value="P-loop_NTPase"/>
</dbReference>
<comment type="subcellular location">
    <subcellularLocation>
        <location evidence="6 8">Cytoplasm</location>
    </subcellularLocation>
</comment>
<keyword evidence="12" id="KW-1185">Reference proteome</keyword>
<feature type="binding site" evidence="6">
    <location>
        <position position="36"/>
    </location>
    <ligand>
        <name>AMP</name>
        <dbReference type="ChEBI" id="CHEBI:456215"/>
    </ligand>
</feature>
<dbReference type="Pfam" id="PF00406">
    <property type="entry name" value="ADK"/>
    <property type="match status" value="1"/>
</dbReference>
<dbReference type="Proteomes" id="UP000288028">
    <property type="component" value="Unassembled WGS sequence"/>
</dbReference>
<feature type="binding site" evidence="6">
    <location>
        <position position="130"/>
    </location>
    <ligand>
        <name>Zn(2+)</name>
        <dbReference type="ChEBI" id="CHEBI:29105"/>
        <note>structural</note>
    </ligand>
</feature>
<evidence type="ECO:0000256" key="8">
    <source>
        <dbReference type="RuleBase" id="RU003331"/>
    </source>
</evidence>
<evidence type="ECO:0000313" key="12">
    <source>
        <dbReference type="Proteomes" id="UP000288028"/>
    </source>
</evidence>
<feature type="binding site" evidence="6">
    <location>
        <position position="153"/>
    </location>
    <ligand>
        <name>Zn(2+)</name>
        <dbReference type="ChEBI" id="CHEBI:29105"/>
        <note>structural</note>
    </ligand>
</feature>
<evidence type="ECO:0000256" key="7">
    <source>
        <dbReference type="RuleBase" id="RU003330"/>
    </source>
</evidence>
<feature type="binding site" evidence="6">
    <location>
        <position position="31"/>
    </location>
    <ligand>
        <name>AMP</name>
        <dbReference type="ChEBI" id="CHEBI:456215"/>
    </ligand>
</feature>
<dbReference type="AlphaFoldDB" id="A0A430ARZ3"/>
<dbReference type="GO" id="GO:0005524">
    <property type="term" value="F:ATP binding"/>
    <property type="evidence" value="ECO:0007669"/>
    <property type="project" value="UniProtKB-UniRule"/>
</dbReference>
<evidence type="ECO:0000259" key="9">
    <source>
        <dbReference type="Pfam" id="PF05191"/>
    </source>
</evidence>
<evidence type="ECO:0000256" key="4">
    <source>
        <dbReference type="ARBA" id="ARBA00022777"/>
    </source>
</evidence>